<evidence type="ECO:0000256" key="4">
    <source>
        <dbReference type="ARBA" id="ARBA00022827"/>
    </source>
</evidence>
<dbReference type="PANTHER" id="PTHR46720:SF3">
    <property type="entry name" value="FAD-BINDING DOMAIN-CONTAINING PROTEIN-RELATED"/>
    <property type="match status" value="1"/>
</dbReference>
<keyword evidence="4" id="KW-0274">FAD</keyword>
<dbReference type="SUPFAM" id="SSF51905">
    <property type="entry name" value="FAD/NAD(P)-binding domain"/>
    <property type="match status" value="1"/>
</dbReference>
<dbReference type="InterPro" id="IPR036188">
    <property type="entry name" value="FAD/NAD-bd_sf"/>
</dbReference>
<evidence type="ECO:0000313" key="9">
    <source>
        <dbReference type="Proteomes" id="UP000253153"/>
    </source>
</evidence>
<sequence>MAESTSNQKPFDIAIVGGGIAGLTLAIALHRRNIPVVLYERADDFHEIGAGVSFTPNAVQAMKVCHPGVHDAFHKVCTWNAWESKKETWFDFLDGTTEEDKTEFSIKTSLGQNGVHRAHFLDELIHLLPSDRVQFGKQIEEAHEDSDGKIRMTFSDGSTAHADALIGCDGIGSHVRKFIVGDNHPSARPQYSHKYAYRGLIPMDKAIEAVGEERARNACMHMGPDGHILTFQVNHGEKLNIVAFRTDPHEWDNPRKMTKTAHRQDALDDFKGYNSQVRNLLKLTEETLSVWAIFDTGDNPIPTFYKGRIAILGDAAHASSPHHGAGAGFCIEDSAVMAELLADKRVQTHSDLEAVFAAFDAVRRERTQWLVQSSRFIGDAYEWRAKGVGKDFVGIEREINERITKISDVEIARSCEMAWEKFGEKQG</sequence>
<dbReference type="InterPro" id="IPR002938">
    <property type="entry name" value="FAD-bd"/>
</dbReference>
<evidence type="ECO:0000256" key="2">
    <source>
        <dbReference type="ARBA" id="ARBA00007992"/>
    </source>
</evidence>
<dbReference type="EMBL" id="QKXC01000007">
    <property type="protein sequence ID" value="RBR26899.1"/>
    <property type="molecule type" value="Genomic_DNA"/>
</dbReference>
<dbReference type="FunFam" id="3.50.50.60:FF:000153">
    <property type="entry name" value="Salicylate hydroxylase, putative"/>
    <property type="match status" value="1"/>
</dbReference>
<evidence type="ECO:0000256" key="3">
    <source>
        <dbReference type="ARBA" id="ARBA00022630"/>
    </source>
</evidence>
<organism evidence="8 9">
    <name type="scientific">Fusarium coffeatum</name>
    <dbReference type="NCBI Taxonomy" id="231269"/>
    <lineage>
        <taxon>Eukaryota</taxon>
        <taxon>Fungi</taxon>
        <taxon>Dikarya</taxon>
        <taxon>Ascomycota</taxon>
        <taxon>Pezizomycotina</taxon>
        <taxon>Sordariomycetes</taxon>
        <taxon>Hypocreomycetidae</taxon>
        <taxon>Hypocreales</taxon>
        <taxon>Nectriaceae</taxon>
        <taxon>Fusarium</taxon>
        <taxon>Fusarium incarnatum-equiseti species complex</taxon>
    </lineage>
</organism>
<gene>
    <name evidence="8" type="ORF">FIESC28_00325</name>
</gene>
<dbReference type="GO" id="GO:0071949">
    <property type="term" value="F:FAD binding"/>
    <property type="evidence" value="ECO:0007669"/>
    <property type="project" value="InterPro"/>
</dbReference>
<dbReference type="PANTHER" id="PTHR46720">
    <property type="entry name" value="HYDROXYLASE, PUTATIVE (AFU_ORTHOLOGUE AFUA_3G01460)-RELATED"/>
    <property type="match status" value="1"/>
</dbReference>
<dbReference type="OrthoDB" id="417877at2759"/>
<comment type="similarity">
    <text evidence="2">Belongs to the paxM FAD-dependent monooxygenase family.</text>
</comment>
<proteinExistence type="inferred from homology"/>
<protein>
    <recommendedName>
        <fullName evidence="7">FAD-binding domain-containing protein</fullName>
    </recommendedName>
</protein>
<evidence type="ECO:0000256" key="5">
    <source>
        <dbReference type="ARBA" id="ARBA00023002"/>
    </source>
</evidence>
<evidence type="ECO:0000256" key="1">
    <source>
        <dbReference type="ARBA" id="ARBA00001974"/>
    </source>
</evidence>
<name>A0A366SC77_9HYPO</name>
<dbReference type="GO" id="GO:0044550">
    <property type="term" value="P:secondary metabolite biosynthetic process"/>
    <property type="evidence" value="ECO:0007669"/>
    <property type="project" value="TreeGrafter"/>
</dbReference>
<keyword evidence="3" id="KW-0285">Flavoprotein</keyword>
<evidence type="ECO:0000259" key="7">
    <source>
        <dbReference type="Pfam" id="PF01494"/>
    </source>
</evidence>
<evidence type="ECO:0000256" key="6">
    <source>
        <dbReference type="ARBA" id="ARBA00023033"/>
    </source>
</evidence>
<dbReference type="RefSeq" id="XP_031021490.1">
    <property type="nucleotide sequence ID" value="XM_031154476.1"/>
</dbReference>
<dbReference type="Proteomes" id="UP000253153">
    <property type="component" value="Unassembled WGS sequence"/>
</dbReference>
<comment type="cofactor">
    <cofactor evidence="1">
        <name>FAD</name>
        <dbReference type="ChEBI" id="CHEBI:57692"/>
    </cofactor>
</comment>
<feature type="domain" description="FAD-binding" evidence="7">
    <location>
        <begin position="12"/>
        <end position="343"/>
    </location>
</feature>
<dbReference type="Gene3D" id="3.50.50.60">
    <property type="entry name" value="FAD/NAD(P)-binding domain"/>
    <property type="match status" value="1"/>
</dbReference>
<dbReference type="GeneID" id="41989772"/>
<dbReference type="InterPro" id="IPR051104">
    <property type="entry name" value="FAD_monoxygenase"/>
</dbReference>
<comment type="caution">
    <text evidence="8">The sequence shown here is derived from an EMBL/GenBank/DDBJ whole genome shotgun (WGS) entry which is preliminary data.</text>
</comment>
<reference evidence="8 9" key="1">
    <citation type="submission" date="2018-06" db="EMBL/GenBank/DDBJ databases">
        <title>Fusarium incarnatum-equiseti species complex species 28.</title>
        <authorList>
            <person name="Gardiner D.M."/>
        </authorList>
    </citation>
    <scope>NUCLEOTIDE SEQUENCE [LARGE SCALE GENOMIC DNA]</scope>
    <source>
        <strain evidence="8 9">FIESC_28</strain>
    </source>
</reference>
<dbReference type="GO" id="GO:0004497">
    <property type="term" value="F:monooxygenase activity"/>
    <property type="evidence" value="ECO:0007669"/>
    <property type="project" value="UniProtKB-KW"/>
</dbReference>
<dbReference type="SUPFAM" id="SSF54373">
    <property type="entry name" value="FAD-linked reductases, C-terminal domain"/>
    <property type="match status" value="1"/>
</dbReference>
<dbReference type="PRINTS" id="PR00420">
    <property type="entry name" value="RNGMNOXGNASE"/>
</dbReference>
<dbReference type="AlphaFoldDB" id="A0A366SC77"/>
<keyword evidence="6" id="KW-0503">Monooxygenase</keyword>
<dbReference type="Pfam" id="PF01494">
    <property type="entry name" value="FAD_binding_3"/>
    <property type="match status" value="1"/>
</dbReference>
<evidence type="ECO:0000313" key="8">
    <source>
        <dbReference type="EMBL" id="RBR26899.1"/>
    </source>
</evidence>
<keyword evidence="5" id="KW-0560">Oxidoreductase</keyword>
<keyword evidence="9" id="KW-1185">Reference proteome</keyword>
<accession>A0A366SC77</accession>